<dbReference type="EnsemblMetazoa" id="CLYHEMT023845.1">
    <property type="protein sequence ID" value="CLYHEMP023845.1"/>
    <property type="gene ID" value="CLYHEMG023845"/>
</dbReference>
<keyword evidence="3" id="KW-1185">Reference proteome</keyword>
<feature type="compositionally biased region" description="Polar residues" evidence="1">
    <location>
        <begin position="385"/>
        <end position="402"/>
    </location>
</feature>
<evidence type="ECO:0000313" key="3">
    <source>
        <dbReference type="Proteomes" id="UP000594262"/>
    </source>
</evidence>
<sequence>LVSSANRKTWSPEELATFQYPETEGQSSPYSGRSLTIEYGSRSSLLESRIPIAIGRSKKDLRASRDSILSTDSSISTAPNTNQRFIRDDGARPKKVRMRSTTSSGSLKTTGKFSDGTRPRGRTITSRPKSCEIRLCDQDSFDDGTFDSGIYGASSPNDESDSSIKTKTKYVKRELVKLKGSAKDDTSINERLTAIEEYIQTYLPDECTVNQGVMKQRKPRHRSISSSLADLTAEDVAKEGGIPFHGMVLTFPSKFQDITVNEATQFSIFDDTNVVTEDLKELSKKVFDSEVMDDLFKTSTRANQEVFKSILTRSKSLEELTYLIGTHMPTYMVSSLIKCMVSLNNAKGEIYNEVEHLIKKCIRHTEKRKTNNDKRPEMDTLKVNEGNSTPSRSSSFSKQTAV</sequence>
<evidence type="ECO:0000313" key="2">
    <source>
        <dbReference type="EnsemblMetazoa" id="CLYHEMP023845.1"/>
    </source>
</evidence>
<feature type="compositionally biased region" description="Low complexity" evidence="1">
    <location>
        <begin position="66"/>
        <end position="77"/>
    </location>
</feature>
<dbReference type="AlphaFoldDB" id="A0A7M5XJ79"/>
<organism evidence="2 3">
    <name type="scientific">Clytia hemisphaerica</name>
    <dbReference type="NCBI Taxonomy" id="252671"/>
    <lineage>
        <taxon>Eukaryota</taxon>
        <taxon>Metazoa</taxon>
        <taxon>Cnidaria</taxon>
        <taxon>Hydrozoa</taxon>
        <taxon>Hydroidolina</taxon>
        <taxon>Leptothecata</taxon>
        <taxon>Obeliida</taxon>
        <taxon>Clytiidae</taxon>
        <taxon>Clytia</taxon>
    </lineage>
</organism>
<protein>
    <submittedName>
        <fullName evidence="2">Uncharacterized protein</fullName>
    </submittedName>
</protein>
<feature type="region of interest" description="Disordered" evidence="1">
    <location>
        <begin position="367"/>
        <end position="402"/>
    </location>
</feature>
<feature type="compositionally biased region" description="Low complexity" evidence="1">
    <location>
        <begin position="100"/>
        <end position="112"/>
    </location>
</feature>
<feature type="region of interest" description="Disordered" evidence="1">
    <location>
        <begin position="61"/>
        <end position="127"/>
    </location>
</feature>
<reference evidence="2" key="1">
    <citation type="submission" date="2021-01" db="UniProtKB">
        <authorList>
            <consortium name="EnsemblMetazoa"/>
        </authorList>
    </citation>
    <scope>IDENTIFICATION</scope>
</reference>
<dbReference type="Proteomes" id="UP000594262">
    <property type="component" value="Unplaced"/>
</dbReference>
<name>A0A7M5XJ79_9CNID</name>
<evidence type="ECO:0000256" key="1">
    <source>
        <dbReference type="SAM" id="MobiDB-lite"/>
    </source>
</evidence>
<feature type="compositionally biased region" description="Basic and acidic residues" evidence="1">
    <location>
        <begin position="368"/>
        <end position="382"/>
    </location>
</feature>
<proteinExistence type="predicted"/>
<accession>A0A7M5XJ79</accession>